<dbReference type="RefSeq" id="XP_030752731.1">
    <property type="nucleotide sequence ID" value="XM_030896871.1"/>
</dbReference>
<dbReference type="Proteomes" id="UP000504635">
    <property type="component" value="Unplaced"/>
</dbReference>
<comment type="similarity">
    <text evidence="2 6">Belongs to the CTL (choline transporter-like) family.</text>
</comment>
<evidence type="ECO:0000313" key="7">
    <source>
        <dbReference type="Proteomes" id="UP000504635"/>
    </source>
</evidence>
<comment type="function">
    <text evidence="6">Choline transporter.</text>
</comment>
<accession>A0A6J2XNU6</accession>
<dbReference type="Pfam" id="PF04515">
    <property type="entry name" value="Choline_transpo"/>
    <property type="match status" value="1"/>
</dbReference>
<feature type="transmembrane region" description="Helical" evidence="6">
    <location>
        <begin position="42"/>
        <end position="64"/>
    </location>
</feature>
<keyword evidence="3 6" id="KW-0812">Transmembrane</keyword>
<feature type="transmembrane region" description="Helical" evidence="6">
    <location>
        <begin position="132"/>
        <end position="154"/>
    </location>
</feature>
<dbReference type="PANTHER" id="PTHR12385:SF96">
    <property type="entry name" value="CHOLINE TRANSPORTER-LIKE PROTEIN"/>
    <property type="match status" value="1"/>
</dbReference>
<dbReference type="InParanoid" id="A0A6J2XNU6"/>
<evidence type="ECO:0000256" key="6">
    <source>
        <dbReference type="RuleBase" id="RU368066"/>
    </source>
</evidence>
<evidence type="ECO:0000313" key="8">
    <source>
        <dbReference type="RefSeq" id="XP_030752731.1"/>
    </source>
</evidence>
<feature type="transmembrane region" description="Helical" evidence="6">
    <location>
        <begin position="301"/>
        <end position="319"/>
    </location>
</feature>
<feature type="transmembrane region" description="Helical" evidence="6">
    <location>
        <begin position="194"/>
        <end position="214"/>
    </location>
</feature>
<dbReference type="OrthoDB" id="420519at2759"/>
<reference evidence="8" key="1">
    <citation type="submission" date="2025-08" db="UniProtKB">
        <authorList>
            <consortium name="RefSeq"/>
        </authorList>
    </citation>
    <scope>IDENTIFICATION</scope>
    <source>
        <tissue evidence="8">Gonads</tissue>
    </source>
</reference>
<evidence type="ECO:0000256" key="2">
    <source>
        <dbReference type="ARBA" id="ARBA00007168"/>
    </source>
</evidence>
<dbReference type="KEGG" id="soy:115879853"/>
<dbReference type="GO" id="GO:0022857">
    <property type="term" value="F:transmembrane transporter activity"/>
    <property type="evidence" value="ECO:0007669"/>
    <property type="project" value="UniProtKB-UniRule"/>
</dbReference>
<evidence type="ECO:0000256" key="3">
    <source>
        <dbReference type="ARBA" id="ARBA00022692"/>
    </source>
</evidence>
<keyword evidence="5 6" id="KW-0472">Membrane</keyword>
<evidence type="ECO:0000256" key="5">
    <source>
        <dbReference type="ARBA" id="ARBA00023136"/>
    </source>
</evidence>
<comment type="subcellular location">
    <subcellularLocation>
        <location evidence="6">Cell membrane</location>
        <topology evidence="6">Multi-pass membrane protein</topology>
    </subcellularLocation>
    <subcellularLocation>
        <location evidence="1">Membrane</location>
        <topology evidence="1">Multi-pass membrane protein</topology>
    </subcellularLocation>
</comment>
<sequence>MGTTSSLLTSSELVGFEELPAESTVQDDDILKRSINRKRTNFKWLLFLAIFIAIWLPFMGHSMYYSHLGILFNGDNTGGNMIARSRSERNVWTSYNNEQYYTNLIPIDQLSSVNAQSGTTSEGVTTSSRSSALWALFICSLISILVTAVMFMLFRHATGCLIWSMIVSIMIALYIILIIFWIYYFQANEDMKNILFYGGLILTVCVKILLIVIIYLRHKIKFTIKIIQEASIIIFDMPLLISIPVINFLTTAALTVIFGVILSCMVTSGNWISQSSDHVITSVLSFTIIYTFSVYSWLYRIIGAIEYMIVAGAVANRYFTRARSYRKHHILTAVRNVFKFHLGTCVFGSFVIWMVAIAKFIILRALKRVVFRCLIRHTVEAVERIVSFLTRNAYIICAIHGDPFISSGKKAATLLKEHLGNVIALNVISKLVLWITRLLIPVVSGLISLGISEVLPVEILMTRPNFIMIITGFAAVISVFAFSVFDCTIDTVFVCYCEDMRSNDGDSKPYYMTSNLMLVIEDSRKVYEKQIDNTTDNKNII</sequence>
<name>A0A6J2XNU6_SITOR</name>
<feature type="transmembrane region" description="Helical" evidence="6">
    <location>
        <begin position="340"/>
        <end position="362"/>
    </location>
</feature>
<gene>
    <name evidence="8" type="primary">LOC115879853</name>
</gene>
<feature type="transmembrane region" description="Helical" evidence="6">
    <location>
        <begin position="431"/>
        <end position="454"/>
    </location>
</feature>
<feature type="transmembrane region" description="Helical" evidence="6">
    <location>
        <begin position="161"/>
        <end position="182"/>
    </location>
</feature>
<keyword evidence="7" id="KW-1185">Reference proteome</keyword>
<dbReference type="GO" id="GO:0005886">
    <property type="term" value="C:plasma membrane"/>
    <property type="evidence" value="ECO:0007669"/>
    <property type="project" value="UniProtKB-SubCell"/>
</dbReference>
<proteinExistence type="inferred from homology"/>
<dbReference type="PANTHER" id="PTHR12385">
    <property type="entry name" value="CHOLINE TRANSPORTER-LIKE (SLC FAMILY 44)"/>
    <property type="match status" value="1"/>
</dbReference>
<feature type="transmembrane region" description="Helical" evidence="6">
    <location>
        <begin position="466"/>
        <end position="485"/>
    </location>
</feature>
<evidence type="ECO:0000256" key="1">
    <source>
        <dbReference type="ARBA" id="ARBA00004141"/>
    </source>
</evidence>
<feature type="transmembrane region" description="Helical" evidence="6">
    <location>
        <begin position="279"/>
        <end position="295"/>
    </location>
</feature>
<dbReference type="InterPro" id="IPR007603">
    <property type="entry name" value="Choline_transptr-like"/>
</dbReference>
<dbReference type="GeneID" id="115879853"/>
<organism evidence="7 8">
    <name type="scientific">Sitophilus oryzae</name>
    <name type="common">Rice weevil</name>
    <name type="synonym">Curculio oryzae</name>
    <dbReference type="NCBI Taxonomy" id="7048"/>
    <lineage>
        <taxon>Eukaryota</taxon>
        <taxon>Metazoa</taxon>
        <taxon>Ecdysozoa</taxon>
        <taxon>Arthropoda</taxon>
        <taxon>Hexapoda</taxon>
        <taxon>Insecta</taxon>
        <taxon>Pterygota</taxon>
        <taxon>Neoptera</taxon>
        <taxon>Endopterygota</taxon>
        <taxon>Coleoptera</taxon>
        <taxon>Polyphaga</taxon>
        <taxon>Cucujiformia</taxon>
        <taxon>Curculionidae</taxon>
        <taxon>Dryophthorinae</taxon>
        <taxon>Sitophilus</taxon>
    </lineage>
</organism>
<evidence type="ECO:0000256" key="4">
    <source>
        <dbReference type="ARBA" id="ARBA00022989"/>
    </source>
</evidence>
<keyword evidence="4 6" id="KW-1133">Transmembrane helix</keyword>
<protein>
    <recommendedName>
        <fullName evidence="6">Choline transporter-like protein</fullName>
    </recommendedName>
</protein>
<dbReference type="AlphaFoldDB" id="A0A6J2XNU6"/>